<evidence type="ECO:0000256" key="1">
    <source>
        <dbReference type="ARBA" id="ARBA00004167"/>
    </source>
</evidence>
<dbReference type="PANTHER" id="PTHR33491">
    <property type="entry name" value="OSJNBA0016N04.9 PROTEIN"/>
    <property type="match status" value="1"/>
</dbReference>
<evidence type="ECO:0000313" key="4">
    <source>
        <dbReference type="EMBL" id="KAF8701362.1"/>
    </source>
</evidence>
<keyword evidence="2" id="KW-0732">Signal</keyword>
<comment type="subcellular location">
    <subcellularLocation>
        <location evidence="1">Membrane</location>
        <topology evidence="1">Single-pass membrane protein</topology>
    </subcellularLocation>
</comment>
<sequence>MGTAVKGAIRAGHIWDLSRSSNQTRVDTGGATEALGPIPHVSVEEALRRVKNTKSYGSHPPLGFNLSDLRSTGIERPAPSHKAGLPHAIHASLSALLWICAAALAVPWLPGLSASASGLLVPPPPSTDCQRSCGGVDLPFPFGAGPAHCMLPGFGIECRDMGNGIRKPFLRSNVELLSISLADGQFRVLVYISSYCYDFPSRKNSEWRWDLLVGSPFTFSDAANKFIVVGCRTLAYIGDNRDDATNYMTGCLAMCDDNLTALVNGSCSGMGCCQTAIPSGLKYYQVSFDHRFNTSGMNGASPCSFAVLMESSKFNFSMNYVTSLEFNNSHGGEAPVVLDWVSEDKCEVASTKPGYACVSSNSRCLYAAGGRRGYICNCEQGYEGNPYVTNGCKGESRHPPYLALIFSSDLA</sequence>
<dbReference type="OrthoDB" id="1932705at2759"/>
<feature type="domain" description="Wall-associated receptor kinase galacturonan-binding" evidence="3">
    <location>
        <begin position="129"/>
        <end position="188"/>
    </location>
</feature>
<accession>A0A835BL62</accession>
<reference evidence="4" key="1">
    <citation type="submission" date="2020-07" db="EMBL/GenBank/DDBJ databases">
        <title>Genome sequence and genetic diversity analysis of an under-domesticated orphan crop, white fonio (Digitaria exilis).</title>
        <authorList>
            <person name="Bennetzen J.L."/>
            <person name="Chen S."/>
            <person name="Ma X."/>
            <person name="Wang X."/>
            <person name="Yssel A.E.J."/>
            <person name="Chaluvadi S.R."/>
            <person name="Johnson M."/>
            <person name="Gangashetty P."/>
            <person name="Hamidou F."/>
            <person name="Sanogo M.D."/>
            <person name="Zwaenepoel A."/>
            <person name="Wallace J."/>
            <person name="Van De Peer Y."/>
            <person name="Van Deynze A."/>
        </authorList>
    </citation>
    <scope>NUCLEOTIDE SEQUENCE</scope>
    <source>
        <tissue evidence="4">Leaves</tissue>
    </source>
</reference>
<evidence type="ECO:0000313" key="5">
    <source>
        <dbReference type="Proteomes" id="UP000636709"/>
    </source>
</evidence>
<keyword evidence="5" id="KW-1185">Reference proteome</keyword>
<comment type="caution">
    <text evidence="4">The sequence shown here is derived from an EMBL/GenBank/DDBJ whole genome shotgun (WGS) entry which is preliminary data.</text>
</comment>
<dbReference type="AlphaFoldDB" id="A0A835BL62"/>
<name>A0A835BL62_9POAL</name>
<dbReference type="GO" id="GO:0030247">
    <property type="term" value="F:polysaccharide binding"/>
    <property type="evidence" value="ECO:0007669"/>
    <property type="project" value="InterPro"/>
</dbReference>
<evidence type="ECO:0000259" key="3">
    <source>
        <dbReference type="Pfam" id="PF13947"/>
    </source>
</evidence>
<dbReference type="EMBL" id="JACEFO010001809">
    <property type="protein sequence ID" value="KAF8701362.1"/>
    <property type="molecule type" value="Genomic_DNA"/>
</dbReference>
<dbReference type="Proteomes" id="UP000636709">
    <property type="component" value="Unassembled WGS sequence"/>
</dbReference>
<organism evidence="4 5">
    <name type="scientific">Digitaria exilis</name>
    <dbReference type="NCBI Taxonomy" id="1010633"/>
    <lineage>
        <taxon>Eukaryota</taxon>
        <taxon>Viridiplantae</taxon>
        <taxon>Streptophyta</taxon>
        <taxon>Embryophyta</taxon>
        <taxon>Tracheophyta</taxon>
        <taxon>Spermatophyta</taxon>
        <taxon>Magnoliopsida</taxon>
        <taxon>Liliopsida</taxon>
        <taxon>Poales</taxon>
        <taxon>Poaceae</taxon>
        <taxon>PACMAD clade</taxon>
        <taxon>Panicoideae</taxon>
        <taxon>Panicodae</taxon>
        <taxon>Paniceae</taxon>
        <taxon>Anthephorinae</taxon>
        <taxon>Digitaria</taxon>
    </lineage>
</organism>
<dbReference type="Pfam" id="PF13947">
    <property type="entry name" value="GUB_WAK_bind"/>
    <property type="match status" value="1"/>
</dbReference>
<dbReference type="InterPro" id="IPR025287">
    <property type="entry name" value="WAK_GUB"/>
</dbReference>
<proteinExistence type="predicted"/>
<protein>
    <recommendedName>
        <fullName evidence="3">Wall-associated receptor kinase galacturonan-binding domain-containing protein</fullName>
    </recommendedName>
</protein>
<evidence type="ECO:0000256" key="2">
    <source>
        <dbReference type="ARBA" id="ARBA00022729"/>
    </source>
</evidence>
<gene>
    <name evidence="4" type="ORF">HU200_033693</name>
</gene>
<dbReference type="GO" id="GO:0016020">
    <property type="term" value="C:membrane"/>
    <property type="evidence" value="ECO:0007669"/>
    <property type="project" value="UniProtKB-SubCell"/>
</dbReference>